<reference evidence="1 2" key="1">
    <citation type="submission" date="2017-07" db="EMBL/GenBank/DDBJ databases">
        <title>Phylogenetic study on the rhizospheric bacterium Ochrobactrum sp. A44.</title>
        <authorList>
            <person name="Krzyzanowska D.M."/>
            <person name="Ossowicki A."/>
            <person name="Rajewska M."/>
            <person name="Maciag T."/>
            <person name="Kaczynski Z."/>
            <person name="Czerwicka M."/>
            <person name="Jafra S."/>
        </authorList>
    </citation>
    <scope>NUCLEOTIDE SEQUENCE [LARGE SCALE GENOMIC DNA]</scope>
    <source>
        <strain evidence="1 2">PR17</strain>
    </source>
</reference>
<dbReference type="AlphaFoldDB" id="A0A256F9R6"/>
<dbReference type="RefSeq" id="WP_094578134.1">
    <property type="nucleotide sequence ID" value="NZ_JBHEEL010000007.1"/>
</dbReference>
<sequence>MAIVRDPTVFKRISEIIDDIEHEGDFEEALAQFEADIAALQAEPIVPSGGGSFVMETSTVSTLIVDPRITANSRISFAPRNEPSAEYMTDLWMGDIFDGQFSIWHRWTTENLYFDYIFFD</sequence>
<dbReference type="EMBL" id="NNRK01000033">
    <property type="protein sequence ID" value="OYR11171.1"/>
    <property type="molecule type" value="Genomic_DNA"/>
</dbReference>
<comment type="caution">
    <text evidence="1">The sequence shown here is derived from an EMBL/GenBank/DDBJ whole genome shotgun (WGS) entry which is preliminary data.</text>
</comment>
<name>A0A256F9R6_9HYPH</name>
<gene>
    <name evidence="1" type="ORF">CEV32_1469</name>
</gene>
<evidence type="ECO:0000313" key="1">
    <source>
        <dbReference type="EMBL" id="OYR11171.1"/>
    </source>
</evidence>
<accession>A0A256F9R6</accession>
<evidence type="ECO:0000313" key="2">
    <source>
        <dbReference type="Proteomes" id="UP000216345"/>
    </source>
</evidence>
<dbReference type="Proteomes" id="UP000216345">
    <property type="component" value="Unassembled WGS sequence"/>
</dbReference>
<keyword evidence="2" id="KW-1185">Reference proteome</keyword>
<organism evidence="1 2">
    <name type="scientific">Brucella rhizosphaerae</name>
    <dbReference type="NCBI Taxonomy" id="571254"/>
    <lineage>
        <taxon>Bacteria</taxon>
        <taxon>Pseudomonadati</taxon>
        <taxon>Pseudomonadota</taxon>
        <taxon>Alphaproteobacteria</taxon>
        <taxon>Hyphomicrobiales</taxon>
        <taxon>Brucellaceae</taxon>
        <taxon>Brucella/Ochrobactrum group</taxon>
        <taxon>Brucella</taxon>
    </lineage>
</organism>
<proteinExistence type="predicted"/>
<protein>
    <submittedName>
        <fullName evidence="1">Uncharacterized protein</fullName>
    </submittedName>
</protein>